<dbReference type="EMBL" id="BNJG01000001">
    <property type="protein sequence ID" value="GHO52297.1"/>
    <property type="molecule type" value="Genomic_DNA"/>
</dbReference>
<organism evidence="1 2">
    <name type="scientific">Ktedonobacter robiniae</name>
    <dbReference type="NCBI Taxonomy" id="2778365"/>
    <lineage>
        <taxon>Bacteria</taxon>
        <taxon>Bacillati</taxon>
        <taxon>Chloroflexota</taxon>
        <taxon>Ktedonobacteria</taxon>
        <taxon>Ktedonobacterales</taxon>
        <taxon>Ktedonobacteraceae</taxon>
        <taxon>Ktedonobacter</taxon>
    </lineage>
</organism>
<keyword evidence="2" id="KW-1185">Reference proteome</keyword>
<evidence type="ECO:0000313" key="2">
    <source>
        <dbReference type="Proteomes" id="UP000654345"/>
    </source>
</evidence>
<comment type="caution">
    <text evidence="1">The sequence shown here is derived from an EMBL/GenBank/DDBJ whole genome shotgun (WGS) entry which is preliminary data.</text>
</comment>
<protein>
    <submittedName>
        <fullName evidence="1">Uncharacterized protein</fullName>
    </submittedName>
</protein>
<dbReference type="Proteomes" id="UP000654345">
    <property type="component" value="Unassembled WGS sequence"/>
</dbReference>
<accession>A0ABQ3UHV3</accession>
<reference evidence="1 2" key="1">
    <citation type="journal article" date="2021" name="Int. J. Syst. Evol. Microbiol.">
        <title>Reticulibacter mediterranei gen. nov., sp. nov., within the new family Reticulibacteraceae fam. nov., and Ktedonospora formicarum gen. nov., sp. nov., Ktedonobacter robiniae sp. nov., Dictyobacter formicarum sp. nov. and Dictyobacter arantiisoli sp. nov., belonging to the class Ktedonobacteria.</title>
        <authorList>
            <person name="Yabe S."/>
            <person name="Zheng Y."/>
            <person name="Wang C.M."/>
            <person name="Sakai Y."/>
            <person name="Abe K."/>
            <person name="Yokota A."/>
            <person name="Donadio S."/>
            <person name="Cavaletti L."/>
            <person name="Monciardini P."/>
        </authorList>
    </citation>
    <scope>NUCLEOTIDE SEQUENCE [LARGE SCALE GENOMIC DNA]</scope>
    <source>
        <strain evidence="1 2">SOSP1-30</strain>
    </source>
</reference>
<name>A0ABQ3UHV3_9CHLR</name>
<gene>
    <name evidence="1" type="ORF">KSB_07720</name>
</gene>
<sequence>MKGIAADPGENILYLVSQTGPVDAPRTQLTIDTSKDPTDCQP</sequence>
<dbReference type="RefSeq" id="WP_268887323.1">
    <property type="nucleotide sequence ID" value="NZ_BNJG01000001.1"/>
</dbReference>
<evidence type="ECO:0000313" key="1">
    <source>
        <dbReference type="EMBL" id="GHO52297.1"/>
    </source>
</evidence>
<proteinExistence type="predicted"/>